<dbReference type="Proteomes" id="UP000465812">
    <property type="component" value="Chromosome"/>
</dbReference>
<protein>
    <submittedName>
        <fullName evidence="2">Uncharacterized protein</fullName>
    </submittedName>
</protein>
<accession>A0ABM7K0I5</accession>
<feature type="compositionally biased region" description="Basic residues" evidence="1">
    <location>
        <begin position="12"/>
        <end position="22"/>
    </location>
</feature>
<sequence length="71" mass="7870">MELINGCSRDGIRRRSRSKRRNNASCSGGGQCLAVEGGDPVERRVERVQGGRQRLAINGSRSTQKPPLRDY</sequence>
<evidence type="ECO:0000313" key="3">
    <source>
        <dbReference type="Proteomes" id="UP000465812"/>
    </source>
</evidence>
<keyword evidence="3" id="KW-1185">Reference proteome</keyword>
<evidence type="ECO:0000256" key="1">
    <source>
        <dbReference type="SAM" id="MobiDB-lite"/>
    </source>
</evidence>
<evidence type="ECO:0000313" key="2">
    <source>
        <dbReference type="EMBL" id="BBY41361.1"/>
    </source>
</evidence>
<dbReference type="EMBL" id="AP022590">
    <property type="protein sequence ID" value="BBY41361.1"/>
    <property type="molecule type" value="Genomic_DNA"/>
</dbReference>
<feature type="region of interest" description="Disordered" evidence="1">
    <location>
        <begin position="46"/>
        <end position="71"/>
    </location>
</feature>
<feature type="region of interest" description="Disordered" evidence="1">
    <location>
        <begin position="1"/>
        <end position="33"/>
    </location>
</feature>
<reference evidence="2 3" key="1">
    <citation type="journal article" date="2019" name="Emerg. Microbes Infect.">
        <title>Comprehensive subspecies identification of 175 nontuberculous mycobacteria species based on 7547 genomic profiles.</title>
        <authorList>
            <person name="Matsumoto Y."/>
            <person name="Kinjo T."/>
            <person name="Motooka D."/>
            <person name="Nabeya D."/>
            <person name="Jung N."/>
            <person name="Uechi K."/>
            <person name="Horii T."/>
            <person name="Iida T."/>
            <person name="Fujita J."/>
            <person name="Nakamura S."/>
        </authorList>
    </citation>
    <scope>NUCLEOTIDE SEQUENCE [LARGE SCALE GENOMIC DNA]</scope>
    <source>
        <strain evidence="2 3">JCM 18113</strain>
    </source>
</reference>
<organism evidence="2 3">
    <name type="scientific">Mycobacterium mantenii</name>
    <dbReference type="NCBI Taxonomy" id="560555"/>
    <lineage>
        <taxon>Bacteria</taxon>
        <taxon>Bacillati</taxon>
        <taxon>Actinomycetota</taxon>
        <taxon>Actinomycetes</taxon>
        <taxon>Mycobacteriales</taxon>
        <taxon>Mycobacteriaceae</taxon>
        <taxon>Mycobacterium</taxon>
        <taxon>Mycobacterium avium complex (MAC)</taxon>
    </lineage>
</organism>
<proteinExistence type="predicted"/>
<name>A0ABM7K0I5_MYCNT</name>
<gene>
    <name evidence="2" type="ORF">MMAN_54950</name>
</gene>